<name>A0AAV2IGS9_LYMST</name>
<dbReference type="InterPro" id="IPR041677">
    <property type="entry name" value="DNA2/NAM7_AAA_11"/>
</dbReference>
<dbReference type="Pfam" id="PF13086">
    <property type="entry name" value="AAA_11"/>
    <property type="match status" value="1"/>
</dbReference>
<dbReference type="PANTHER" id="PTHR10887:SF341">
    <property type="entry name" value="NFX1-TYPE ZINC FINGER-CONTAINING PROTEIN 1"/>
    <property type="match status" value="1"/>
</dbReference>
<sequence length="1302" mass="147908">RERSEREDGPTSRQNRNFRRGDREGEPEFKPMTYSRLRLWSENTNAGDLIIFMSNERKQIEHFLNEKKIKEDWFKLFLKAVSHGITAQHQKESIKQVLEVICKSSFLEYHLIMCLNNCEFSEHNWGNDGVNFLADMVSLLKEILEKLPTYALKCAVASSQLQKSSELIRCVSRKNSPLIVTLQDVLDKAKLIVKREKDKETAKKVEQFMKAGKNDKPPDNFLELPIVPTVHDLKADANPFVRCAVTDGAYDDAQHYLDIQFRLMRQDFIFPLRQGINEFRAAGCKKNFNCSDLRLYFDVHIVGTVFKDGIDHILQFDVSKLASVKWEFSKRLIFGSLLCLSKDNFETVIFATVAHREVGQLAKGNITVNVKSGLDLVFNSTSNDVYVMAETTAYFESYCHVLEGLQEMVDNLPLQDYIIKCKKELRPPKYIFPSRVTIRSPVYNLSCLMLHQGYHQYPVVTTDKWPQAEFMCLNRSQREAVMLALTKELAVIQGPPGTGKTYVGLKVMQVLLANKSVMAGNEENADDPILVVCYTNHALDQFLEGVLEFCPDGIVRVGGRVKSEKLDQFNIKSLRQKLPREKNRSNLSVRKSKYLCYKELEEISDKISQLNRVMESLETVIQTEDVLVGVIERRHYASLSQYGADVVLSRNKMRQWLNASSDTPEAVNEGGWRVKGRRALSFGRIRNKLVSIPPMSEEEENDVVDLWTLDLNKRFALYNRWIKKYKVSLTEQMEKLVEQYKSAHNRKIEANREETLALLKSAKVIGMTTTGAAKHRAVLQALGCRIIVVEEAAEVLESHIVTALNKKCNHLILIGDHQQLRPNPAVYELATKYGLEISLFERLIKNGVPHVLLQEQHRMRPEISKIMRHIYKKLEDHSSVLKYDHIRGVSKDVFFINHTEKEEKVDDTRSKANIHEAKFLIALYKYLLCQGYEASQITILATYTGQVYAIKKILREQRGEDIGKDFQQVRVTAVDNFQGEENDIILLSLVRSNEQNNVGFLKVDNRVCVALSRAKKGLFVIGNFNVLRTQSKLWEKIILTAHDNKRTVSSDTDFDKYPNGGCGQPCGYRLDCGHVCARPCHANDLEHRNVQCRKPCLKTCERKHSCKKMCFQDCEVCAVLVPRKFNKCGHHPCSGKCNQCRRDGRHSDCHVDVKISTPCGHDNITQCFLKSSNVECQMVCGSVLGCGHTCKGQCSNCLGGAVHVACEEPCGKVLPCGHKCKGFCGAPCLPCSQTCPVRCEHGTCSTHNSVKLCSHSCPPCFEPCTHKCPHLNCPKRCSEMCDSEPCSVKCTRRAHVCSDLCG</sequence>
<keyword evidence="1" id="KW-0175">Coiled coil</keyword>
<dbReference type="Pfam" id="PF25396">
    <property type="entry name" value="ZNFX1"/>
    <property type="match status" value="1"/>
</dbReference>
<evidence type="ECO:0000259" key="3">
    <source>
        <dbReference type="Pfam" id="PF13086"/>
    </source>
</evidence>
<protein>
    <recommendedName>
        <fullName evidence="8">NFX1-type zinc finger-containing protein 1</fullName>
    </recommendedName>
</protein>
<keyword evidence="7" id="KW-1185">Reference proteome</keyword>
<dbReference type="Pfam" id="PF13087">
    <property type="entry name" value="AAA_12"/>
    <property type="match status" value="1"/>
</dbReference>
<comment type="caution">
    <text evidence="6">The sequence shown here is derived from an EMBL/GenBank/DDBJ whole genome shotgun (WGS) entry which is preliminary data.</text>
</comment>
<dbReference type="CDD" id="cd18808">
    <property type="entry name" value="SF1_C_Upf1"/>
    <property type="match status" value="1"/>
</dbReference>
<feature type="non-terminal residue" evidence="6">
    <location>
        <position position="1302"/>
    </location>
</feature>
<feature type="compositionally biased region" description="Basic and acidic residues" evidence="2">
    <location>
        <begin position="1"/>
        <end position="10"/>
    </location>
</feature>
<feature type="coiled-coil region" evidence="1">
    <location>
        <begin position="726"/>
        <end position="753"/>
    </location>
</feature>
<dbReference type="GO" id="GO:0031380">
    <property type="term" value="C:nuclear RNA-directed RNA polymerase complex"/>
    <property type="evidence" value="ECO:0007669"/>
    <property type="project" value="TreeGrafter"/>
</dbReference>
<dbReference type="InterPro" id="IPR041679">
    <property type="entry name" value="DNA2/NAM7-like_C"/>
</dbReference>
<dbReference type="SUPFAM" id="SSF52540">
    <property type="entry name" value="P-loop containing nucleoside triphosphate hydrolases"/>
    <property type="match status" value="1"/>
</dbReference>
<accession>A0AAV2IGS9</accession>
<evidence type="ECO:0000256" key="2">
    <source>
        <dbReference type="SAM" id="MobiDB-lite"/>
    </source>
</evidence>
<feature type="domain" description="DNA2/NAM7 helicase helicase" evidence="3">
    <location>
        <begin position="473"/>
        <end position="822"/>
    </location>
</feature>
<dbReference type="InterPro" id="IPR047187">
    <property type="entry name" value="SF1_C_Upf1"/>
</dbReference>
<evidence type="ECO:0000259" key="5">
    <source>
        <dbReference type="Pfam" id="PF25396"/>
    </source>
</evidence>
<evidence type="ECO:0000313" key="6">
    <source>
        <dbReference type="EMBL" id="CAL1544821.1"/>
    </source>
</evidence>
<reference evidence="6 7" key="1">
    <citation type="submission" date="2024-04" db="EMBL/GenBank/DDBJ databases">
        <authorList>
            <consortium name="Genoscope - CEA"/>
            <person name="William W."/>
        </authorList>
    </citation>
    <scope>NUCLEOTIDE SEQUENCE [LARGE SCALE GENOMIC DNA]</scope>
</reference>
<dbReference type="Gene3D" id="3.40.50.300">
    <property type="entry name" value="P-loop containing nucleotide triphosphate hydrolases"/>
    <property type="match status" value="2"/>
</dbReference>
<evidence type="ECO:0000256" key="1">
    <source>
        <dbReference type="SAM" id="Coils"/>
    </source>
</evidence>
<gene>
    <name evidence="6" type="ORF">GSLYS_00018304001</name>
</gene>
<feature type="domain" description="DNA2/NAM7 helicase-like C-terminal" evidence="4">
    <location>
        <begin position="835"/>
        <end position="1023"/>
    </location>
</feature>
<feature type="domain" description="ZNFX1" evidence="5">
    <location>
        <begin position="291"/>
        <end position="392"/>
    </location>
</feature>
<dbReference type="InterPro" id="IPR027417">
    <property type="entry name" value="P-loop_NTPase"/>
</dbReference>
<dbReference type="InterPro" id="IPR057373">
    <property type="entry name" value="ZNFX1"/>
</dbReference>
<feature type="non-terminal residue" evidence="6">
    <location>
        <position position="1"/>
    </location>
</feature>
<dbReference type="GO" id="GO:0004386">
    <property type="term" value="F:helicase activity"/>
    <property type="evidence" value="ECO:0007669"/>
    <property type="project" value="InterPro"/>
</dbReference>
<dbReference type="CDD" id="cd17936">
    <property type="entry name" value="EEXXEc_NFX1"/>
    <property type="match status" value="1"/>
</dbReference>
<proteinExistence type="predicted"/>
<dbReference type="InterPro" id="IPR045055">
    <property type="entry name" value="DNA2/NAM7-like"/>
</dbReference>
<evidence type="ECO:0000313" key="7">
    <source>
        <dbReference type="Proteomes" id="UP001497497"/>
    </source>
</evidence>
<feature type="compositionally biased region" description="Basic and acidic residues" evidence="2">
    <location>
        <begin position="19"/>
        <end position="29"/>
    </location>
</feature>
<dbReference type="PANTHER" id="PTHR10887">
    <property type="entry name" value="DNA2/NAM7 HELICASE FAMILY"/>
    <property type="match status" value="1"/>
</dbReference>
<evidence type="ECO:0008006" key="8">
    <source>
        <dbReference type="Google" id="ProtNLM"/>
    </source>
</evidence>
<dbReference type="EMBL" id="CAXITT010000650">
    <property type="protein sequence ID" value="CAL1544821.1"/>
    <property type="molecule type" value="Genomic_DNA"/>
</dbReference>
<evidence type="ECO:0000259" key="4">
    <source>
        <dbReference type="Pfam" id="PF13087"/>
    </source>
</evidence>
<organism evidence="6 7">
    <name type="scientific">Lymnaea stagnalis</name>
    <name type="common">Great pond snail</name>
    <name type="synonym">Helix stagnalis</name>
    <dbReference type="NCBI Taxonomy" id="6523"/>
    <lineage>
        <taxon>Eukaryota</taxon>
        <taxon>Metazoa</taxon>
        <taxon>Spiralia</taxon>
        <taxon>Lophotrochozoa</taxon>
        <taxon>Mollusca</taxon>
        <taxon>Gastropoda</taxon>
        <taxon>Heterobranchia</taxon>
        <taxon>Euthyneura</taxon>
        <taxon>Panpulmonata</taxon>
        <taxon>Hygrophila</taxon>
        <taxon>Lymnaeoidea</taxon>
        <taxon>Lymnaeidae</taxon>
        <taxon>Lymnaea</taxon>
    </lineage>
</organism>
<dbReference type="Proteomes" id="UP001497497">
    <property type="component" value="Unassembled WGS sequence"/>
</dbReference>
<feature type="region of interest" description="Disordered" evidence="2">
    <location>
        <begin position="1"/>
        <end position="29"/>
    </location>
</feature>
<dbReference type="GO" id="GO:0031048">
    <property type="term" value="P:regulatory ncRNA-mediated heterochromatin formation"/>
    <property type="evidence" value="ECO:0007669"/>
    <property type="project" value="TreeGrafter"/>
</dbReference>
<dbReference type="CDD" id="cd06008">
    <property type="entry name" value="NF-X1-zinc-finger"/>
    <property type="match status" value="2"/>
</dbReference>
<dbReference type="FunFam" id="3.40.50.300:FF:000742">
    <property type="entry name" value="NFX1-type zinc finger-containing protein 1"/>
    <property type="match status" value="1"/>
</dbReference>